<dbReference type="EMBL" id="GBRH01272753">
    <property type="protein sequence ID" value="JAD25142.1"/>
    <property type="molecule type" value="Transcribed_RNA"/>
</dbReference>
<proteinExistence type="predicted"/>
<organism evidence="1">
    <name type="scientific">Arundo donax</name>
    <name type="common">Giant reed</name>
    <name type="synonym">Donax arundinaceus</name>
    <dbReference type="NCBI Taxonomy" id="35708"/>
    <lineage>
        <taxon>Eukaryota</taxon>
        <taxon>Viridiplantae</taxon>
        <taxon>Streptophyta</taxon>
        <taxon>Embryophyta</taxon>
        <taxon>Tracheophyta</taxon>
        <taxon>Spermatophyta</taxon>
        <taxon>Magnoliopsida</taxon>
        <taxon>Liliopsida</taxon>
        <taxon>Poales</taxon>
        <taxon>Poaceae</taxon>
        <taxon>PACMAD clade</taxon>
        <taxon>Arundinoideae</taxon>
        <taxon>Arundineae</taxon>
        <taxon>Arundo</taxon>
    </lineage>
</organism>
<name>A0A0A8YS13_ARUDO</name>
<protein>
    <submittedName>
        <fullName evidence="1">Uncharacterized protein</fullName>
    </submittedName>
</protein>
<sequence length="13" mass="1307">MAEVVVLVASGCE</sequence>
<evidence type="ECO:0000313" key="1">
    <source>
        <dbReference type="EMBL" id="JAD25142.1"/>
    </source>
</evidence>
<reference evidence="1" key="1">
    <citation type="submission" date="2014-09" db="EMBL/GenBank/DDBJ databases">
        <authorList>
            <person name="Magalhaes I.L.F."/>
            <person name="Oliveira U."/>
            <person name="Santos F.R."/>
            <person name="Vidigal T.H.D.A."/>
            <person name="Brescovit A.D."/>
            <person name="Santos A.J."/>
        </authorList>
    </citation>
    <scope>NUCLEOTIDE SEQUENCE</scope>
    <source>
        <tissue evidence="1">Shoot tissue taken approximately 20 cm above the soil surface</tissue>
    </source>
</reference>
<accession>A0A0A8YS13</accession>
<reference evidence="1" key="2">
    <citation type="journal article" date="2015" name="Data Brief">
        <title>Shoot transcriptome of the giant reed, Arundo donax.</title>
        <authorList>
            <person name="Barrero R.A."/>
            <person name="Guerrero F.D."/>
            <person name="Moolhuijzen P."/>
            <person name="Goolsby J.A."/>
            <person name="Tidwell J."/>
            <person name="Bellgard S.E."/>
            <person name="Bellgard M.I."/>
        </authorList>
    </citation>
    <scope>NUCLEOTIDE SEQUENCE</scope>
    <source>
        <tissue evidence="1">Shoot tissue taken approximately 20 cm above the soil surface</tissue>
    </source>
</reference>